<keyword evidence="3" id="KW-1185">Reference proteome</keyword>
<dbReference type="EMBL" id="ML976614">
    <property type="protein sequence ID" value="KAF1850983.1"/>
    <property type="molecule type" value="Genomic_DNA"/>
</dbReference>
<organism evidence="2 3">
    <name type="scientific">Cucurbitaria berberidis CBS 394.84</name>
    <dbReference type="NCBI Taxonomy" id="1168544"/>
    <lineage>
        <taxon>Eukaryota</taxon>
        <taxon>Fungi</taxon>
        <taxon>Dikarya</taxon>
        <taxon>Ascomycota</taxon>
        <taxon>Pezizomycotina</taxon>
        <taxon>Dothideomycetes</taxon>
        <taxon>Pleosporomycetidae</taxon>
        <taxon>Pleosporales</taxon>
        <taxon>Pleosporineae</taxon>
        <taxon>Cucurbitariaceae</taxon>
        <taxon>Cucurbitaria</taxon>
    </lineage>
</organism>
<dbReference type="GeneID" id="63844664"/>
<accession>A0A9P4GQS0</accession>
<dbReference type="Proteomes" id="UP000800039">
    <property type="component" value="Unassembled WGS sequence"/>
</dbReference>
<dbReference type="RefSeq" id="XP_040793546.1">
    <property type="nucleotide sequence ID" value="XM_040927411.1"/>
</dbReference>
<name>A0A9P4GQS0_9PLEO</name>
<dbReference type="AlphaFoldDB" id="A0A9P4GQS0"/>
<evidence type="ECO:0000313" key="2">
    <source>
        <dbReference type="EMBL" id="KAF1850983.1"/>
    </source>
</evidence>
<gene>
    <name evidence="2" type="ORF">K460DRAFT_25497</name>
</gene>
<feature type="region of interest" description="Disordered" evidence="1">
    <location>
        <begin position="1"/>
        <end position="57"/>
    </location>
</feature>
<protein>
    <submittedName>
        <fullName evidence="2">Uncharacterized protein</fullName>
    </submittedName>
</protein>
<feature type="compositionally biased region" description="Basic and acidic residues" evidence="1">
    <location>
        <begin position="17"/>
        <end position="43"/>
    </location>
</feature>
<sequence length="227" mass="24746">MEHEGRNGARRRTCQVRRKEYEAQSEGKKAGDGIRYVKRDNKTNRGPASGWTDSKDKKTWTEGRLGLWRSQTQVGRTELLGGCQRGHLKPLVSMFELFLACAWLVSGRAVANWATHAGAETRVRRGGGRLMGRPCIAVVEGAGKSWTTGIHAMRCGGIDGRLASRVWSCAVLFYSVCVEGLDGKVGWDGMGRPFPSCPCSLSAPSFLPSFLLPTPRSLARSLAPALP</sequence>
<evidence type="ECO:0000256" key="1">
    <source>
        <dbReference type="SAM" id="MobiDB-lite"/>
    </source>
</evidence>
<proteinExistence type="predicted"/>
<evidence type="ECO:0000313" key="3">
    <source>
        <dbReference type="Proteomes" id="UP000800039"/>
    </source>
</evidence>
<comment type="caution">
    <text evidence="2">The sequence shown here is derived from an EMBL/GenBank/DDBJ whole genome shotgun (WGS) entry which is preliminary data.</text>
</comment>
<reference evidence="2" key="1">
    <citation type="submission" date="2020-01" db="EMBL/GenBank/DDBJ databases">
        <authorList>
            <consortium name="DOE Joint Genome Institute"/>
            <person name="Haridas S."/>
            <person name="Albert R."/>
            <person name="Binder M."/>
            <person name="Bloem J."/>
            <person name="Labutti K."/>
            <person name="Salamov A."/>
            <person name="Andreopoulos B."/>
            <person name="Baker S.E."/>
            <person name="Barry K."/>
            <person name="Bills G."/>
            <person name="Bluhm B.H."/>
            <person name="Cannon C."/>
            <person name="Castanera R."/>
            <person name="Culley D.E."/>
            <person name="Daum C."/>
            <person name="Ezra D."/>
            <person name="Gonzalez J.B."/>
            <person name="Henrissat B."/>
            <person name="Kuo A."/>
            <person name="Liang C."/>
            <person name="Lipzen A."/>
            <person name="Lutzoni F."/>
            <person name="Magnuson J."/>
            <person name="Mondo S."/>
            <person name="Nolan M."/>
            <person name="Ohm R."/>
            <person name="Pangilinan J."/>
            <person name="Park H.-J."/>
            <person name="Ramirez L."/>
            <person name="Alfaro M."/>
            <person name="Sun H."/>
            <person name="Tritt A."/>
            <person name="Yoshinaga Y."/>
            <person name="Zwiers L.-H."/>
            <person name="Turgeon B.G."/>
            <person name="Goodwin S.B."/>
            <person name="Spatafora J.W."/>
            <person name="Crous P.W."/>
            <person name="Grigoriev I.V."/>
        </authorList>
    </citation>
    <scope>NUCLEOTIDE SEQUENCE</scope>
    <source>
        <strain evidence="2">CBS 394.84</strain>
    </source>
</reference>